<accession>A0A3P7SHW6</accession>
<keyword evidence="2" id="KW-1185">Reference proteome</keyword>
<organism evidence="1 2">
    <name type="scientific">Rodentolepis nana</name>
    <name type="common">Dwarf tapeworm</name>
    <name type="synonym">Hymenolepis nana</name>
    <dbReference type="NCBI Taxonomy" id="102285"/>
    <lineage>
        <taxon>Eukaryota</taxon>
        <taxon>Metazoa</taxon>
        <taxon>Spiralia</taxon>
        <taxon>Lophotrochozoa</taxon>
        <taxon>Platyhelminthes</taxon>
        <taxon>Cestoda</taxon>
        <taxon>Eucestoda</taxon>
        <taxon>Cyclophyllidea</taxon>
        <taxon>Hymenolepididae</taxon>
        <taxon>Rodentolepis</taxon>
    </lineage>
</organism>
<reference evidence="1 2" key="1">
    <citation type="submission" date="2018-11" db="EMBL/GenBank/DDBJ databases">
        <authorList>
            <consortium name="Pathogen Informatics"/>
        </authorList>
    </citation>
    <scope>NUCLEOTIDE SEQUENCE [LARGE SCALE GENOMIC DNA]</scope>
</reference>
<protein>
    <submittedName>
        <fullName evidence="1">Uncharacterized protein</fullName>
    </submittedName>
</protein>
<name>A0A3P7SHW6_RODNA</name>
<sequence>MLDYYSLNSISYCYGFGKIEGKNMLFRRNRAVHTDSGNCNMRQFLKTVLESGVENGLSGGSGEVLGHGNRSTGL</sequence>
<dbReference type="EMBL" id="UZAE01012943">
    <property type="protein sequence ID" value="VDO07486.1"/>
    <property type="molecule type" value="Genomic_DNA"/>
</dbReference>
<evidence type="ECO:0000313" key="2">
    <source>
        <dbReference type="Proteomes" id="UP000278807"/>
    </source>
</evidence>
<evidence type="ECO:0000313" key="1">
    <source>
        <dbReference type="EMBL" id="VDO07486.1"/>
    </source>
</evidence>
<gene>
    <name evidence="1" type="ORF">HNAJ_LOCUS10233</name>
</gene>
<dbReference type="Proteomes" id="UP000278807">
    <property type="component" value="Unassembled WGS sequence"/>
</dbReference>
<dbReference type="AlphaFoldDB" id="A0A3P7SHW6"/>
<proteinExistence type="predicted"/>